<evidence type="ECO:0000259" key="1">
    <source>
        <dbReference type="Pfam" id="PF12736"/>
    </source>
</evidence>
<gene>
    <name evidence="3" type="primary">LOC106011368</name>
</gene>
<organism evidence="2 3">
    <name type="scientific">Aplysia californica</name>
    <name type="common">California sea hare</name>
    <dbReference type="NCBI Taxonomy" id="6500"/>
    <lineage>
        <taxon>Eukaryota</taxon>
        <taxon>Metazoa</taxon>
        <taxon>Spiralia</taxon>
        <taxon>Lophotrochozoa</taxon>
        <taxon>Mollusca</taxon>
        <taxon>Gastropoda</taxon>
        <taxon>Heterobranchia</taxon>
        <taxon>Euthyneura</taxon>
        <taxon>Tectipleura</taxon>
        <taxon>Aplysiida</taxon>
        <taxon>Aplysioidea</taxon>
        <taxon>Aplysiidae</taxon>
        <taxon>Aplysia</taxon>
    </lineage>
</organism>
<dbReference type="Pfam" id="PF12736">
    <property type="entry name" value="CABIT"/>
    <property type="match status" value="1"/>
</dbReference>
<keyword evidence="2" id="KW-1185">Reference proteome</keyword>
<evidence type="ECO:0000313" key="2">
    <source>
        <dbReference type="Proteomes" id="UP000694888"/>
    </source>
</evidence>
<sequence>MSDTSNEYPSLEFAAGNVFLIDKPIRGSAKVKTPSTSSSNIVRRSGGSVTTRQELHYLRCRDERDVSLLLPMAQPGEFVEVLPNPFDAGKLSMRVEDILTTQKFPVLVRYVYGGARPRLTSFSGLLTLLDSFEESSVVGCVLDGATFTMLEIPTSSPLLFQIALNSNDLFALPVVKHALRVCETNGSAYLSDMKFKFKFAQRILQRGAREDPDDPPSATNSARMGITQTYVYL</sequence>
<proteinExistence type="predicted"/>
<dbReference type="RefSeq" id="XP_012936193.1">
    <property type="nucleotide sequence ID" value="XM_013080739.1"/>
</dbReference>
<dbReference type="InterPro" id="IPR025946">
    <property type="entry name" value="CABIT_dom"/>
</dbReference>
<dbReference type="GeneID" id="106011368"/>
<feature type="domain" description="CABIT" evidence="1">
    <location>
        <begin position="51"/>
        <end position="160"/>
    </location>
</feature>
<reference evidence="3" key="1">
    <citation type="submission" date="2025-08" db="UniProtKB">
        <authorList>
            <consortium name="RefSeq"/>
        </authorList>
    </citation>
    <scope>IDENTIFICATION</scope>
</reference>
<evidence type="ECO:0000313" key="3">
    <source>
        <dbReference type="RefSeq" id="XP_012936193.1"/>
    </source>
</evidence>
<accession>A0ABM0ZWX5</accession>
<name>A0ABM0ZWX5_APLCA</name>
<protein>
    <submittedName>
        <fullName evidence="3">Uncharacterized protein LOC106011368</fullName>
    </submittedName>
</protein>
<dbReference type="Proteomes" id="UP000694888">
    <property type="component" value="Unplaced"/>
</dbReference>